<dbReference type="Pfam" id="PF10830">
    <property type="entry name" value="DUF2553"/>
    <property type="match status" value="1"/>
</dbReference>
<dbReference type="Proteomes" id="UP000199544">
    <property type="component" value="Unassembled WGS sequence"/>
</dbReference>
<dbReference type="STRING" id="459525.SAMN04488137_2804"/>
<evidence type="ECO:0000313" key="2">
    <source>
        <dbReference type="Proteomes" id="UP000199544"/>
    </source>
</evidence>
<organism evidence="1 2">
    <name type="scientific">Fictibacillus solisalsi</name>
    <dbReference type="NCBI Taxonomy" id="459525"/>
    <lineage>
        <taxon>Bacteria</taxon>
        <taxon>Bacillati</taxon>
        <taxon>Bacillota</taxon>
        <taxon>Bacilli</taxon>
        <taxon>Bacillales</taxon>
        <taxon>Fictibacillaceae</taxon>
        <taxon>Fictibacillus</taxon>
    </lineage>
</organism>
<sequence length="85" mass="9724">MNMNDSNQKDAKSDITAKVYGKMDAGYMSLFHDNQKIGRVVFSNQGNQYEMAEGFEFDADKIYKKNNSAQKYPKSYVQGCDEGWC</sequence>
<gene>
    <name evidence="1" type="ORF">SAMN04488137_2804</name>
</gene>
<keyword evidence="2" id="KW-1185">Reference proteome</keyword>
<protein>
    <recommendedName>
        <fullName evidence="3">DUF2553 family protein</fullName>
    </recommendedName>
</protein>
<proteinExistence type="predicted"/>
<accession>A0A1G9XHB8</accession>
<dbReference type="EMBL" id="FNHW01000001">
    <property type="protein sequence ID" value="SDM96232.1"/>
    <property type="molecule type" value="Genomic_DNA"/>
</dbReference>
<evidence type="ECO:0008006" key="3">
    <source>
        <dbReference type="Google" id="ProtNLM"/>
    </source>
</evidence>
<evidence type="ECO:0000313" key="1">
    <source>
        <dbReference type="EMBL" id="SDM96232.1"/>
    </source>
</evidence>
<name>A0A1G9XHB8_9BACL</name>
<dbReference type="AlphaFoldDB" id="A0A1G9XHB8"/>
<reference evidence="2" key="1">
    <citation type="submission" date="2016-10" db="EMBL/GenBank/DDBJ databases">
        <authorList>
            <person name="Varghese N."/>
            <person name="Submissions S."/>
        </authorList>
    </citation>
    <scope>NUCLEOTIDE SEQUENCE [LARGE SCALE GENOMIC DNA]</scope>
    <source>
        <strain evidence="2">CGMCC 1.6854</strain>
    </source>
</reference>
<dbReference type="InterPro" id="IPR020140">
    <property type="entry name" value="Uncharacterised_YusG"/>
</dbReference>